<dbReference type="PANTHER" id="PTHR21021:SF16">
    <property type="entry name" value="TIP41-LIKE PROTEIN"/>
    <property type="match status" value="1"/>
</dbReference>
<sequence length="290" mass="33541">MSAAIESSDYNNVHEERFQYTPEWTITTKKSHILQSKCVSPFICDKTKGADSSQDMDLDRLCMFCRYEWLLSMPHMPDMTYANNWLVIGHKNGFRLEFNCLEALILVSKEPPQHLKVGAADDWMKSRAGSQYTRVTAKPFDWTFTTDYKGSLVANAQGVGFQCVATDERIDIERLKAKDEILFYDDIDLFEDELADHGVAKSSVKIRVMKNSFYILMRFFLRIDNVLVRLNDTRLYHEVGTGYILREYTNREAFVKDLNIPAPVLIDPVRLSEHLKPSQLICHKITFNSD</sequence>
<evidence type="ECO:0000256" key="1">
    <source>
        <dbReference type="ARBA" id="ARBA00006658"/>
    </source>
</evidence>
<dbReference type="InterPro" id="IPR051330">
    <property type="entry name" value="Phosphatase_reg/MetRdx"/>
</dbReference>
<dbReference type="GO" id="GO:0005829">
    <property type="term" value="C:cytosol"/>
    <property type="evidence" value="ECO:0007669"/>
    <property type="project" value="TreeGrafter"/>
</dbReference>
<dbReference type="InterPro" id="IPR007303">
    <property type="entry name" value="TIP41-like"/>
</dbReference>
<dbReference type="PANTHER" id="PTHR21021">
    <property type="entry name" value="GAF/PUTATIVE CYTOSKELETAL PROTEIN"/>
    <property type="match status" value="1"/>
</dbReference>
<comment type="similarity">
    <text evidence="1">Belongs to the TIP41 family.</text>
</comment>
<dbReference type="Proteomes" id="UP000728032">
    <property type="component" value="Unassembled WGS sequence"/>
</dbReference>
<proteinExistence type="inferred from homology"/>
<dbReference type="Pfam" id="PF04176">
    <property type="entry name" value="TIP41"/>
    <property type="match status" value="1"/>
</dbReference>
<name>A0A7R9LZP5_9ACAR</name>
<dbReference type="OrthoDB" id="10253878at2759"/>
<dbReference type="GO" id="GO:0031929">
    <property type="term" value="P:TOR signaling"/>
    <property type="evidence" value="ECO:0007669"/>
    <property type="project" value="TreeGrafter"/>
</dbReference>
<gene>
    <name evidence="3" type="ORF">ONB1V03_LOCUS8046</name>
</gene>
<accession>A0A7R9LZP5</accession>
<organism evidence="3">
    <name type="scientific">Oppiella nova</name>
    <dbReference type="NCBI Taxonomy" id="334625"/>
    <lineage>
        <taxon>Eukaryota</taxon>
        <taxon>Metazoa</taxon>
        <taxon>Ecdysozoa</taxon>
        <taxon>Arthropoda</taxon>
        <taxon>Chelicerata</taxon>
        <taxon>Arachnida</taxon>
        <taxon>Acari</taxon>
        <taxon>Acariformes</taxon>
        <taxon>Sarcoptiformes</taxon>
        <taxon>Oribatida</taxon>
        <taxon>Brachypylina</taxon>
        <taxon>Oppioidea</taxon>
        <taxon>Oppiidae</taxon>
        <taxon>Oppiella</taxon>
    </lineage>
</organism>
<evidence type="ECO:0000313" key="3">
    <source>
        <dbReference type="EMBL" id="CAD7650903.1"/>
    </source>
</evidence>
<protein>
    <recommendedName>
        <fullName evidence="2">TIP41-like protein</fullName>
    </recommendedName>
</protein>
<dbReference type="EMBL" id="OC919211">
    <property type="protein sequence ID" value="CAD7650903.1"/>
    <property type="molecule type" value="Genomic_DNA"/>
</dbReference>
<reference evidence="3" key="1">
    <citation type="submission" date="2020-11" db="EMBL/GenBank/DDBJ databases">
        <authorList>
            <person name="Tran Van P."/>
        </authorList>
    </citation>
    <scope>NUCLEOTIDE SEQUENCE</scope>
</reference>
<dbReference type="AlphaFoldDB" id="A0A7R9LZP5"/>
<keyword evidence="4" id="KW-1185">Reference proteome</keyword>
<evidence type="ECO:0000313" key="4">
    <source>
        <dbReference type="Proteomes" id="UP000728032"/>
    </source>
</evidence>
<evidence type="ECO:0000256" key="2">
    <source>
        <dbReference type="ARBA" id="ARBA00018951"/>
    </source>
</evidence>
<dbReference type="EMBL" id="CAJPVJ010004386">
    <property type="protein sequence ID" value="CAG2168558.1"/>
    <property type="molecule type" value="Genomic_DNA"/>
</dbReference>